<protein>
    <recommendedName>
        <fullName evidence="3">RxLR effector protein</fullName>
    </recommendedName>
</protein>
<comment type="caution">
    <text evidence="1">The sequence shown here is derived from an EMBL/GenBank/DDBJ whole genome shotgun (WGS) entry which is preliminary data.</text>
</comment>
<keyword evidence="2" id="KW-1185">Reference proteome</keyword>
<organism evidence="1 2">
    <name type="scientific">Phytophthora boehmeriae</name>
    <dbReference type="NCBI Taxonomy" id="109152"/>
    <lineage>
        <taxon>Eukaryota</taxon>
        <taxon>Sar</taxon>
        <taxon>Stramenopiles</taxon>
        <taxon>Oomycota</taxon>
        <taxon>Peronosporomycetes</taxon>
        <taxon>Peronosporales</taxon>
        <taxon>Peronosporaceae</taxon>
        <taxon>Phytophthora</taxon>
    </lineage>
</organism>
<dbReference type="EMBL" id="JAGDFL010000293">
    <property type="protein sequence ID" value="KAG7394163.1"/>
    <property type="molecule type" value="Genomic_DNA"/>
</dbReference>
<evidence type="ECO:0000313" key="2">
    <source>
        <dbReference type="Proteomes" id="UP000693981"/>
    </source>
</evidence>
<proteinExistence type="predicted"/>
<dbReference type="Proteomes" id="UP000693981">
    <property type="component" value="Unassembled WGS sequence"/>
</dbReference>
<evidence type="ECO:0000313" key="1">
    <source>
        <dbReference type="EMBL" id="KAG7394163.1"/>
    </source>
</evidence>
<sequence>MWADFKASDDYIKKTLKLTGKSEAVLKSHKTYQRYLYNVEKYKFSEWITQRPPLPTFGAWRNLGLDKMALEGKKLEQIKMTSEFKSYERYVLKFDRSIMSNWKVGFKTEHMIPRDATPMEMTAKAEIWAAYRRSDDYVLRALNLDKLTGSQLVTAADYKYFKIFTDAKQAMKLK</sequence>
<accession>A0A8T1WQF0</accession>
<dbReference type="OrthoDB" id="89661at2759"/>
<gene>
    <name evidence="1" type="ORF">PHYBOEH_005582</name>
</gene>
<reference evidence="1" key="1">
    <citation type="submission" date="2021-02" db="EMBL/GenBank/DDBJ databases">
        <authorList>
            <person name="Palmer J.M."/>
        </authorList>
    </citation>
    <scope>NUCLEOTIDE SEQUENCE</scope>
    <source>
        <strain evidence="1">SCRP23</strain>
    </source>
</reference>
<name>A0A8T1WQF0_9STRA</name>
<evidence type="ECO:0008006" key="3">
    <source>
        <dbReference type="Google" id="ProtNLM"/>
    </source>
</evidence>
<dbReference type="AlphaFoldDB" id="A0A8T1WQF0"/>